<gene>
    <name evidence="7" type="ORF">INT44_004947</name>
</gene>
<keyword evidence="4 6" id="KW-1133">Transmembrane helix</keyword>
<dbReference type="OrthoDB" id="30881at2759"/>
<dbReference type="EMBL" id="JAEPRA010000003">
    <property type="protein sequence ID" value="KAG2187262.1"/>
    <property type="molecule type" value="Genomic_DNA"/>
</dbReference>
<feature type="transmembrane region" description="Helical" evidence="6">
    <location>
        <begin position="250"/>
        <end position="269"/>
    </location>
</feature>
<dbReference type="AlphaFoldDB" id="A0A8H7Q777"/>
<feature type="transmembrane region" description="Helical" evidence="6">
    <location>
        <begin position="30"/>
        <end position="53"/>
    </location>
</feature>
<comment type="caution">
    <text evidence="7">The sequence shown here is derived from an EMBL/GenBank/DDBJ whole genome shotgun (WGS) entry which is preliminary data.</text>
</comment>
<feature type="transmembrane region" description="Helical" evidence="6">
    <location>
        <begin position="189"/>
        <end position="207"/>
    </location>
</feature>
<name>A0A8H7Q777_9FUNG</name>
<keyword evidence="5 6" id="KW-0472">Membrane</keyword>
<dbReference type="PANTHER" id="PTHR13353">
    <property type="entry name" value="TRANSMEMBRANE PROTEIN 19"/>
    <property type="match status" value="1"/>
</dbReference>
<dbReference type="Proteomes" id="UP000612746">
    <property type="component" value="Unassembled WGS sequence"/>
</dbReference>
<dbReference type="InterPro" id="IPR002794">
    <property type="entry name" value="DUF92_TMEM19"/>
</dbReference>
<feature type="transmembrane region" description="Helical" evidence="6">
    <location>
        <begin position="160"/>
        <end position="182"/>
    </location>
</feature>
<protein>
    <recommendedName>
        <fullName evidence="9">Transmembrane protein 19</fullName>
    </recommendedName>
</protein>
<proteinExistence type="inferred from homology"/>
<evidence type="ECO:0008006" key="9">
    <source>
        <dbReference type="Google" id="ProtNLM"/>
    </source>
</evidence>
<evidence type="ECO:0000256" key="5">
    <source>
        <dbReference type="ARBA" id="ARBA00023136"/>
    </source>
</evidence>
<organism evidence="7 8">
    <name type="scientific">Umbelopsis vinacea</name>
    <dbReference type="NCBI Taxonomy" id="44442"/>
    <lineage>
        <taxon>Eukaryota</taxon>
        <taxon>Fungi</taxon>
        <taxon>Fungi incertae sedis</taxon>
        <taxon>Mucoromycota</taxon>
        <taxon>Mucoromycotina</taxon>
        <taxon>Umbelopsidomycetes</taxon>
        <taxon>Umbelopsidales</taxon>
        <taxon>Umbelopsidaceae</taxon>
        <taxon>Umbelopsis</taxon>
    </lineage>
</organism>
<dbReference type="Pfam" id="PF01940">
    <property type="entry name" value="DUF92"/>
    <property type="match status" value="1"/>
</dbReference>
<evidence type="ECO:0000313" key="7">
    <source>
        <dbReference type="EMBL" id="KAG2187262.1"/>
    </source>
</evidence>
<dbReference type="PANTHER" id="PTHR13353:SF5">
    <property type="entry name" value="TRANSMEMBRANE PROTEIN 19"/>
    <property type="match status" value="1"/>
</dbReference>
<evidence type="ECO:0000256" key="6">
    <source>
        <dbReference type="SAM" id="Phobius"/>
    </source>
</evidence>
<evidence type="ECO:0000256" key="3">
    <source>
        <dbReference type="ARBA" id="ARBA00022692"/>
    </source>
</evidence>
<comment type="subcellular location">
    <subcellularLocation>
        <location evidence="1">Membrane</location>
        <topology evidence="1">Multi-pass membrane protein</topology>
    </subcellularLocation>
</comment>
<evidence type="ECO:0000256" key="2">
    <source>
        <dbReference type="ARBA" id="ARBA00009012"/>
    </source>
</evidence>
<dbReference type="GO" id="GO:0016020">
    <property type="term" value="C:membrane"/>
    <property type="evidence" value="ECO:0007669"/>
    <property type="project" value="UniProtKB-SubCell"/>
</dbReference>
<evidence type="ECO:0000256" key="1">
    <source>
        <dbReference type="ARBA" id="ARBA00004141"/>
    </source>
</evidence>
<sequence>MPHYTFAVALSTLLAVYALRKKSLSKDGAAGAFALGMVTFSSNYWLFTVVLLIKADRKRLLEEDYEKSSERTIIQVICNGLVAGIVVTMYQMTFESQNTLTCFDDDKWSTVLIWTYIGHYACCAGDTWASEIGILNKTWPVLITTFKRVPPGTNGGISQLGLLASFGGGATMGLAAAITLALEQRCHGFAYEIMLVGAAAGLVGSLIDSLLGATVQRTLYSKKEGKIVGKASDKNVTVISGIDILDNHQVNFVCSVVTSALCGLAAWYIY</sequence>
<reference evidence="7" key="1">
    <citation type="submission" date="2020-12" db="EMBL/GenBank/DDBJ databases">
        <title>Metabolic potential, ecology and presence of endohyphal bacteria is reflected in genomic diversity of Mucoromycotina.</title>
        <authorList>
            <person name="Muszewska A."/>
            <person name="Okrasinska A."/>
            <person name="Steczkiewicz K."/>
            <person name="Drgas O."/>
            <person name="Orlowska M."/>
            <person name="Perlinska-Lenart U."/>
            <person name="Aleksandrzak-Piekarczyk T."/>
            <person name="Szatraj K."/>
            <person name="Zielenkiewicz U."/>
            <person name="Pilsyk S."/>
            <person name="Malc E."/>
            <person name="Mieczkowski P."/>
            <person name="Kruszewska J.S."/>
            <person name="Biernat P."/>
            <person name="Pawlowska J."/>
        </authorList>
    </citation>
    <scope>NUCLEOTIDE SEQUENCE</scope>
    <source>
        <strain evidence="7">WA0000051536</strain>
    </source>
</reference>
<evidence type="ECO:0000313" key="8">
    <source>
        <dbReference type="Proteomes" id="UP000612746"/>
    </source>
</evidence>
<keyword evidence="3 6" id="KW-0812">Transmembrane</keyword>
<feature type="transmembrane region" description="Helical" evidence="6">
    <location>
        <begin position="73"/>
        <end position="90"/>
    </location>
</feature>
<accession>A0A8H7Q777</accession>
<keyword evidence="8" id="KW-1185">Reference proteome</keyword>
<evidence type="ECO:0000256" key="4">
    <source>
        <dbReference type="ARBA" id="ARBA00022989"/>
    </source>
</evidence>
<comment type="similarity">
    <text evidence="2">Belongs to the TMEM19 family.</text>
</comment>